<protein>
    <submittedName>
        <fullName evidence="1">DUF466 domain-containing protein</fullName>
    </submittedName>
</protein>
<accession>A0A0X8P572</accession>
<dbReference type="PANTHER" id="PTHR38453:SF1">
    <property type="entry name" value="CYTOPLASMIC PROTEIN"/>
    <property type="match status" value="1"/>
</dbReference>
<reference evidence="2" key="1">
    <citation type="submission" date="2015-12" db="EMBL/GenBank/DDBJ databases">
        <title>FDA dAtabase for Regulatory Grade micrObial Sequences (FDA-ARGOS): Supporting development and validation of Infectious Disease Dx tests.</title>
        <authorList>
            <person name="Case J."/>
            <person name="Tallon L."/>
            <person name="Sadzewicz L."/>
            <person name="Sengamalay N."/>
            <person name="Ott S."/>
            <person name="Godinez A."/>
            <person name="Nagaraj S."/>
            <person name="Nadendla S."/>
            <person name="Sichtig H."/>
        </authorList>
    </citation>
    <scope>NUCLEOTIDE SEQUENCE [LARGE SCALE GENOMIC DNA]</scope>
    <source>
        <strain evidence="2">FDAARGOS_147</strain>
    </source>
</reference>
<sequence>MLFSNMTSAAGAAGRYLGQTLRLMVGVPDYETYVEHMRRTHPDQEPMSYEDFFRERQDARYGGKKRIGCC</sequence>
<dbReference type="PANTHER" id="PTHR38453">
    <property type="entry name" value="CYTOPLASMIC PROTEIN-RELATED"/>
    <property type="match status" value="1"/>
</dbReference>
<dbReference type="GeneID" id="92899511"/>
<dbReference type="AlphaFoldDB" id="A0A0X8P572"/>
<proteinExistence type="predicted"/>
<name>A0A0X8P572_ALCXX</name>
<gene>
    <name evidence="1" type="ORF">AL504_02475</name>
</gene>
<dbReference type="EMBL" id="CP014060">
    <property type="protein sequence ID" value="AMG40111.2"/>
    <property type="molecule type" value="Genomic_DNA"/>
</dbReference>
<dbReference type="Proteomes" id="UP000060602">
    <property type="component" value="Chromosome"/>
</dbReference>
<dbReference type="InterPro" id="IPR007423">
    <property type="entry name" value="Sel_put"/>
</dbReference>
<evidence type="ECO:0000313" key="2">
    <source>
        <dbReference type="Proteomes" id="UP000060602"/>
    </source>
</evidence>
<dbReference type="Pfam" id="PF04328">
    <property type="entry name" value="Sel_put"/>
    <property type="match status" value="1"/>
</dbReference>
<organism evidence="1 2">
    <name type="scientific">Alcaligenes xylosoxydans xylosoxydans</name>
    <name type="common">Achromobacter xylosoxidans</name>
    <dbReference type="NCBI Taxonomy" id="85698"/>
    <lineage>
        <taxon>Bacteria</taxon>
        <taxon>Pseudomonadati</taxon>
        <taxon>Pseudomonadota</taxon>
        <taxon>Betaproteobacteria</taxon>
        <taxon>Burkholderiales</taxon>
        <taxon>Alcaligenaceae</taxon>
        <taxon>Achromobacter</taxon>
    </lineage>
</organism>
<dbReference type="RefSeq" id="WP_085943770.1">
    <property type="nucleotide sequence ID" value="NZ_CP014060.2"/>
</dbReference>
<evidence type="ECO:0000313" key="1">
    <source>
        <dbReference type="EMBL" id="AMG40111.2"/>
    </source>
</evidence>